<dbReference type="CDD" id="cd04301">
    <property type="entry name" value="NAT_SF"/>
    <property type="match status" value="1"/>
</dbReference>
<proteinExistence type="predicted"/>
<dbReference type="RefSeq" id="WP_282764891.1">
    <property type="nucleotide sequence ID" value="NZ_JASCTH010000027.1"/>
</dbReference>
<accession>A0ABT6WVD2</accession>
<comment type="caution">
    <text evidence="2">The sequence shown here is derived from an EMBL/GenBank/DDBJ whole genome shotgun (WGS) entry which is preliminary data.</text>
</comment>
<feature type="domain" description="N-acetyltransferase" evidence="1">
    <location>
        <begin position="122"/>
        <end position="261"/>
    </location>
</feature>
<dbReference type="Pfam" id="PF00583">
    <property type="entry name" value="Acetyltransf_1"/>
    <property type="match status" value="1"/>
</dbReference>
<evidence type="ECO:0000259" key="1">
    <source>
        <dbReference type="PROSITE" id="PS51186"/>
    </source>
</evidence>
<protein>
    <submittedName>
        <fullName evidence="2">GNAT family N-acetyltransferase</fullName>
        <ecNumber evidence="2">2.3.1.-</ecNumber>
    </submittedName>
</protein>
<evidence type="ECO:0000313" key="3">
    <source>
        <dbReference type="Proteomes" id="UP001241758"/>
    </source>
</evidence>
<gene>
    <name evidence="2" type="ORF">QLQ12_34205</name>
</gene>
<evidence type="ECO:0000313" key="2">
    <source>
        <dbReference type="EMBL" id="MDI6103679.1"/>
    </source>
</evidence>
<reference evidence="2 3" key="1">
    <citation type="submission" date="2023-05" db="EMBL/GenBank/DDBJ databases">
        <title>Actinoplanes sp. NEAU-A12 genome sequencing.</title>
        <authorList>
            <person name="Wang Z.-S."/>
        </authorList>
    </citation>
    <scope>NUCLEOTIDE SEQUENCE [LARGE SCALE GENOMIC DNA]</scope>
    <source>
        <strain evidence="2 3">NEAU-A12</strain>
    </source>
</reference>
<organism evidence="2 3">
    <name type="scientific">Actinoplanes sandaracinus</name>
    <dbReference type="NCBI Taxonomy" id="3045177"/>
    <lineage>
        <taxon>Bacteria</taxon>
        <taxon>Bacillati</taxon>
        <taxon>Actinomycetota</taxon>
        <taxon>Actinomycetes</taxon>
        <taxon>Micromonosporales</taxon>
        <taxon>Micromonosporaceae</taxon>
        <taxon>Actinoplanes</taxon>
    </lineage>
</organism>
<dbReference type="EMBL" id="JASCTH010000027">
    <property type="protein sequence ID" value="MDI6103679.1"/>
    <property type="molecule type" value="Genomic_DNA"/>
</dbReference>
<keyword evidence="3" id="KW-1185">Reference proteome</keyword>
<sequence>MEQQEVLALFDRQMRREFRLEGSSARVDRSDTIVRQTGAPEDWSAVVWSGLDAGTADAEIAEQVRHFTSLGLGFEWKLYGHDQPADLGDRLREAGFAPEDEETLMVAAISELALDVKPPAGVRFDEVTDAAGVDLMVDVSEQAFGAPSPGQRHRLLDQLTEDPANVRLIVAMAGDEPVCAARLELSPGTAFASLWGGGTVRAWRGKGVYRALVAHRARIAADLGYEYLQVDASSQSRPILERLGFTALTVTVPYQFPAPAR</sequence>
<dbReference type="Proteomes" id="UP001241758">
    <property type="component" value="Unassembled WGS sequence"/>
</dbReference>
<dbReference type="SUPFAM" id="SSF55729">
    <property type="entry name" value="Acyl-CoA N-acyltransferases (Nat)"/>
    <property type="match status" value="1"/>
</dbReference>
<keyword evidence="2" id="KW-0808">Transferase</keyword>
<keyword evidence="2" id="KW-0012">Acyltransferase</keyword>
<dbReference type="PROSITE" id="PS51186">
    <property type="entry name" value="GNAT"/>
    <property type="match status" value="1"/>
</dbReference>
<dbReference type="Gene3D" id="3.40.630.30">
    <property type="match status" value="1"/>
</dbReference>
<name>A0ABT6WVD2_9ACTN</name>
<dbReference type="GO" id="GO:0016746">
    <property type="term" value="F:acyltransferase activity"/>
    <property type="evidence" value="ECO:0007669"/>
    <property type="project" value="UniProtKB-KW"/>
</dbReference>
<dbReference type="EC" id="2.3.1.-" evidence="2"/>
<dbReference type="InterPro" id="IPR016181">
    <property type="entry name" value="Acyl_CoA_acyltransferase"/>
</dbReference>
<dbReference type="InterPro" id="IPR000182">
    <property type="entry name" value="GNAT_dom"/>
</dbReference>